<accession>A0ABT1QGU4</accession>
<feature type="compositionally biased region" description="Acidic residues" evidence="1">
    <location>
        <begin position="49"/>
        <end position="59"/>
    </location>
</feature>
<dbReference type="EMBL" id="JANFQF010000019">
    <property type="protein sequence ID" value="MCQ4121504.1"/>
    <property type="molecule type" value="Genomic_DNA"/>
</dbReference>
<protein>
    <submittedName>
        <fullName evidence="2">Uncharacterized protein</fullName>
    </submittedName>
</protein>
<feature type="region of interest" description="Disordered" evidence="1">
    <location>
        <begin position="34"/>
        <end position="59"/>
    </location>
</feature>
<feature type="compositionally biased region" description="Basic and acidic residues" evidence="1">
    <location>
        <begin position="34"/>
        <end position="48"/>
    </location>
</feature>
<sequence>MKANQDRHGQHLPEHQRIADLVDDMEDRLTAEREAKNVDGNATDRAEVEQVEPEDQAPE</sequence>
<name>A0ABT1QGU4_9NOCA</name>
<organism evidence="2 3">
    <name type="scientific">Rhodococcus tibetensis</name>
    <dbReference type="NCBI Taxonomy" id="2965064"/>
    <lineage>
        <taxon>Bacteria</taxon>
        <taxon>Bacillati</taxon>
        <taxon>Actinomycetota</taxon>
        <taxon>Actinomycetes</taxon>
        <taxon>Mycobacteriales</taxon>
        <taxon>Nocardiaceae</taxon>
        <taxon>Rhodococcus</taxon>
    </lineage>
</organism>
<gene>
    <name evidence="2" type="ORF">NOF53_20430</name>
</gene>
<evidence type="ECO:0000313" key="2">
    <source>
        <dbReference type="EMBL" id="MCQ4121504.1"/>
    </source>
</evidence>
<comment type="caution">
    <text evidence="2">The sequence shown here is derived from an EMBL/GenBank/DDBJ whole genome shotgun (WGS) entry which is preliminary data.</text>
</comment>
<dbReference type="RefSeq" id="WP_255972103.1">
    <property type="nucleotide sequence ID" value="NZ_JANFQF010000019.1"/>
</dbReference>
<evidence type="ECO:0000256" key="1">
    <source>
        <dbReference type="SAM" id="MobiDB-lite"/>
    </source>
</evidence>
<proteinExistence type="predicted"/>
<keyword evidence="3" id="KW-1185">Reference proteome</keyword>
<evidence type="ECO:0000313" key="3">
    <source>
        <dbReference type="Proteomes" id="UP001524501"/>
    </source>
</evidence>
<dbReference type="Proteomes" id="UP001524501">
    <property type="component" value="Unassembled WGS sequence"/>
</dbReference>
<reference evidence="2 3" key="1">
    <citation type="submission" date="2022-07" db="EMBL/GenBank/DDBJ databases">
        <title>Degradation activity of malathion, p-nitrophenol and potential low-temperature adaptation strategy of Rhodococcus sp. FXJ9.536.</title>
        <authorList>
            <person name="Huang J."/>
            <person name="Huang Y."/>
        </authorList>
    </citation>
    <scope>NUCLEOTIDE SEQUENCE [LARGE SCALE GENOMIC DNA]</scope>
    <source>
        <strain evidence="2 3">FXJ9.536</strain>
    </source>
</reference>